<evidence type="ECO:0000259" key="5">
    <source>
        <dbReference type="Pfam" id="PF00171"/>
    </source>
</evidence>
<dbReference type="PROSITE" id="PS00070">
    <property type="entry name" value="ALDEHYDE_DEHYDR_CYS"/>
    <property type="match status" value="1"/>
</dbReference>
<dbReference type="RefSeq" id="WP_200239404.1">
    <property type="nucleotide sequence ID" value="NZ_JAENGP010000026.1"/>
</dbReference>
<reference evidence="6 7" key="1">
    <citation type="submission" date="2020-12" db="EMBL/GenBank/DDBJ databases">
        <authorList>
            <person name="Lu T."/>
            <person name="Wang Q."/>
            <person name="Han X."/>
        </authorList>
    </citation>
    <scope>NUCLEOTIDE SEQUENCE [LARGE SCALE GENOMIC DNA]</scope>
    <source>
        <strain evidence="6 7">WQ 585</strain>
    </source>
</reference>
<evidence type="ECO:0000256" key="1">
    <source>
        <dbReference type="ARBA" id="ARBA00009986"/>
    </source>
</evidence>
<dbReference type="PANTHER" id="PTHR43353:SF5">
    <property type="entry name" value="SUCCINATE-SEMIALDEHYDE DEHYDROGENASE, MITOCHONDRIAL"/>
    <property type="match status" value="1"/>
</dbReference>
<comment type="caution">
    <text evidence="6">The sequence shown here is derived from an EMBL/GenBank/DDBJ whole genome shotgun (WGS) entry which is preliminary data.</text>
</comment>
<evidence type="ECO:0000313" key="7">
    <source>
        <dbReference type="Proteomes" id="UP000635316"/>
    </source>
</evidence>
<accession>A0ABS1EHV8</accession>
<dbReference type="SUPFAM" id="SSF53720">
    <property type="entry name" value="ALDH-like"/>
    <property type="match status" value="1"/>
</dbReference>
<dbReference type="Gene3D" id="3.40.605.10">
    <property type="entry name" value="Aldehyde Dehydrogenase, Chain A, domain 1"/>
    <property type="match status" value="1"/>
</dbReference>
<dbReference type="InterPro" id="IPR050740">
    <property type="entry name" value="Aldehyde_DH_Superfamily"/>
</dbReference>
<dbReference type="CDD" id="cd07103">
    <property type="entry name" value="ALDH_F5_SSADH_GabD"/>
    <property type="match status" value="1"/>
</dbReference>
<dbReference type="InterPro" id="IPR029510">
    <property type="entry name" value="Ald_DH_CS_GLU"/>
</dbReference>
<feature type="domain" description="Aldehyde dehydrogenase" evidence="5">
    <location>
        <begin position="19"/>
        <end position="479"/>
    </location>
</feature>
<proteinExistence type="inferred from homology"/>
<comment type="similarity">
    <text evidence="1 4">Belongs to the aldehyde dehydrogenase family.</text>
</comment>
<dbReference type="PANTHER" id="PTHR43353">
    <property type="entry name" value="SUCCINATE-SEMIALDEHYDE DEHYDROGENASE, MITOCHONDRIAL"/>
    <property type="match status" value="1"/>
</dbReference>
<evidence type="ECO:0000313" key="6">
    <source>
        <dbReference type="EMBL" id="MBK1782590.1"/>
    </source>
</evidence>
<dbReference type="InterPro" id="IPR016161">
    <property type="entry name" value="Ald_DH/histidinol_DH"/>
</dbReference>
<organism evidence="6 7">
    <name type="scientific">Advenella mandrilli</name>
    <dbReference type="NCBI Taxonomy" id="2800330"/>
    <lineage>
        <taxon>Bacteria</taxon>
        <taxon>Pseudomonadati</taxon>
        <taxon>Pseudomonadota</taxon>
        <taxon>Betaproteobacteria</taxon>
        <taxon>Burkholderiales</taxon>
        <taxon>Alcaligenaceae</taxon>
    </lineage>
</organism>
<dbReference type="InterPro" id="IPR016163">
    <property type="entry name" value="Ald_DH_C"/>
</dbReference>
<keyword evidence="7" id="KW-1185">Reference proteome</keyword>
<name>A0ABS1EHV8_9BURK</name>
<dbReference type="InterPro" id="IPR016162">
    <property type="entry name" value="Ald_DH_N"/>
</dbReference>
<dbReference type="EMBL" id="JAENGP010000026">
    <property type="protein sequence ID" value="MBK1782590.1"/>
    <property type="molecule type" value="Genomic_DNA"/>
</dbReference>
<evidence type="ECO:0000256" key="3">
    <source>
        <dbReference type="PROSITE-ProRule" id="PRU10007"/>
    </source>
</evidence>
<protein>
    <submittedName>
        <fullName evidence="6">NAD-dependent succinate-semialdehyde dehydrogenase</fullName>
    </submittedName>
</protein>
<evidence type="ECO:0000256" key="4">
    <source>
        <dbReference type="RuleBase" id="RU003345"/>
    </source>
</evidence>
<gene>
    <name evidence="6" type="ORF">JHL22_15360</name>
</gene>
<dbReference type="Pfam" id="PF00171">
    <property type="entry name" value="Aldedh"/>
    <property type="match status" value="1"/>
</dbReference>
<sequence length="484" mass="52446">MNKEVTEFIKDKTLINGQWLEAISGKKYPVFNPATGEQIVLVPDMGQADTRLAIEKAEQAQKLWLKQTAKQRSIILKRWAQLVEAHLETLATILTLEQGKSLAEAKGEVTSSINYIDWFANEAMRVNGDVLPPSAAGNFEFVKKRAVGVVAAITPWNFPNSMIARKVAPALAAGCSVVIKPAEDTPLSALALAALAEQAGIPAGVLNVITASSGHEVGQELCANPIVRKLSFTGSTEVGKILSRQCADTVKKLSLELGGNAPFMVFDDADLDAAVQGAIAIKFYNSGQTCICANRLLVQDGIYEAFIVKLQEALGKLRLGNGLQPDSTHGPLINEKAIQKVDSIVNQAIEQGARLVQGGSYLPEIGKQFFNFTILADVTPEMDVFKTEIFGPVAAVYRFKSEEEAIRLANSTNYGLAAYAYTEDKGRIFRLSDQMEYGMLGINTARFVSETVPFGGVKESGIGREGSVHGIDEFLEMHYVCIKN</sequence>
<dbReference type="Gene3D" id="3.40.309.10">
    <property type="entry name" value="Aldehyde Dehydrogenase, Chain A, domain 2"/>
    <property type="match status" value="1"/>
</dbReference>
<dbReference type="InterPro" id="IPR015590">
    <property type="entry name" value="Aldehyde_DH_dom"/>
</dbReference>
<keyword evidence="2 4" id="KW-0560">Oxidoreductase</keyword>
<dbReference type="InterPro" id="IPR016160">
    <property type="entry name" value="Ald_DH_CS_CYS"/>
</dbReference>
<evidence type="ECO:0000256" key="2">
    <source>
        <dbReference type="ARBA" id="ARBA00023002"/>
    </source>
</evidence>
<dbReference type="Proteomes" id="UP000635316">
    <property type="component" value="Unassembled WGS sequence"/>
</dbReference>
<feature type="active site" evidence="3">
    <location>
        <position position="256"/>
    </location>
</feature>
<dbReference type="PROSITE" id="PS00687">
    <property type="entry name" value="ALDEHYDE_DEHYDR_GLU"/>
    <property type="match status" value="1"/>
</dbReference>